<organism evidence="4 5">
    <name type="scientific">Saccharothrix lopnurensis</name>
    <dbReference type="NCBI Taxonomy" id="1670621"/>
    <lineage>
        <taxon>Bacteria</taxon>
        <taxon>Bacillati</taxon>
        <taxon>Actinomycetota</taxon>
        <taxon>Actinomycetes</taxon>
        <taxon>Pseudonocardiales</taxon>
        <taxon>Pseudonocardiaceae</taxon>
        <taxon>Saccharothrix</taxon>
    </lineage>
</organism>
<evidence type="ECO:0000259" key="3">
    <source>
        <dbReference type="PROSITE" id="PS50801"/>
    </source>
</evidence>
<comment type="caution">
    <text evidence="4">The sequence shown here is derived from an EMBL/GenBank/DDBJ whole genome shotgun (WGS) entry which is preliminary data.</text>
</comment>
<dbReference type="EMBL" id="JBHSQO010000001">
    <property type="protein sequence ID" value="MFC6087925.1"/>
    <property type="molecule type" value="Genomic_DNA"/>
</dbReference>
<dbReference type="CDD" id="cd07043">
    <property type="entry name" value="STAS_anti-anti-sigma_factors"/>
    <property type="match status" value="1"/>
</dbReference>
<dbReference type="Pfam" id="PF01740">
    <property type="entry name" value="STAS"/>
    <property type="match status" value="1"/>
</dbReference>
<reference evidence="5" key="1">
    <citation type="journal article" date="2019" name="Int. J. Syst. Evol. Microbiol.">
        <title>The Global Catalogue of Microorganisms (GCM) 10K type strain sequencing project: providing services to taxonomists for standard genome sequencing and annotation.</title>
        <authorList>
            <consortium name="The Broad Institute Genomics Platform"/>
            <consortium name="The Broad Institute Genome Sequencing Center for Infectious Disease"/>
            <person name="Wu L."/>
            <person name="Ma J."/>
        </authorList>
    </citation>
    <scope>NUCLEOTIDE SEQUENCE [LARGE SCALE GENOMIC DNA]</scope>
    <source>
        <strain evidence="5">CGMCC 4.7246</strain>
    </source>
</reference>
<sequence length="132" mass="13974">MGDITTTTTVSTGDRWGVPVVGLVGEVDMVCEVPARAALVEQLDRRPAGLVLDLTAVDFFGSTGIRLLVEACGRAERHGTAIAVATSRRAVLRTLEMTLVDELVDVHPTVPDALEALRAAGVPFPRQPAACR</sequence>
<dbReference type="Gene3D" id="3.30.750.24">
    <property type="entry name" value="STAS domain"/>
    <property type="match status" value="1"/>
</dbReference>
<accession>A0ABW1NX62</accession>
<comment type="similarity">
    <text evidence="1 2">Belongs to the anti-sigma-factor antagonist family.</text>
</comment>
<dbReference type="PROSITE" id="PS50801">
    <property type="entry name" value="STAS"/>
    <property type="match status" value="1"/>
</dbReference>
<protein>
    <recommendedName>
        <fullName evidence="2">Anti-sigma factor antagonist</fullName>
    </recommendedName>
</protein>
<evidence type="ECO:0000256" key="1">
    <source>
        <dbReference type="ARBA" id="ARBA00009013"/>
    </source>
</evidence>
<gene>
    <name evidence="4" type="ORF">ACFP3R_01430</name>
</gene>
<dbReference type="RefSeq" id="WP_380631940.1">
    <property type="nucleotide sequence ID" value="NZ_JBHSQO010000001.1"/>
</dbReference>
<dbReference type="SUPFAM" id="SSF52091">
    <property type="entry name" value="SpoIIaa-like"/>
    <property type="match status" value="1"/>
</dbReference>
<keyword evidence="5" id="KW-1185">Reference proteome</keyword>
<proteinExistence type="inferred from homology"/>
<evidence type="ECO:0000313" key="4">
    <source>
        <dbReference type="EMBL" id="MFC6087925.1"/>
    </source>
</evidence>
<evidence type="ECO:0000313" key="5">
    <source>
        <dbReference type="Proteomes" id="UP001596220"/>
    </source>
</evidence>
<dbReference type="PANTHER" id="PTHR33495:SF2">
    <property type="entry name" value="ANTI-SIGMA FACTOR ANTAGONIST TM_1081-RELATED"/>
    <property type="match status" value="1"/>
</dbReference>
<name>A0ABW1NX62_9PSEU</name>
<dbReference type="InterPro" id="IPR003658">
    <property type="entry name" value="Anti-sigma_ant"/>
</dbReference>
<dbReference type="Proteomes" id="UP001596220">
    <property type="component" value="Unassembled WGS sequence"/>
</dbReference>
<dbReference type="PANTHER" id="PTHR33495">
    <property type="entry name" value="ANTI-SIGMA FACTOR ANTAGONIST TM_1081-RELATED-RELATED"/>
    <property type="match status" value="1"/>
</dbReference>
<dbReference type="InterPro" id="IPR036513">
    <property type="entry name" value="STAS_dom_sf"/>
</dbReference>
<feature type="domain" description="STAS" evidence="3">
    <location>
        <begin position="17"/>
        <end position="117"/>
    </location>
</feature>
<dbReference type="NCBIfam" id="TIGR00377">
    <property type="entry name" value="ant_ant_sig"/>
    <property type="match status" value="1"/>
</dbReference>
<evidence type="ECO:0000256" key="2">
    <source>
        <dbReference type="RuleBase" id="RU003749"/>
    </source>
</evidence>
<dbReference type="InterPro" id="IPR002645">
    <property type="entry name" value="STAS_dom"/>
</dbReference>